<organism evidence="2 3">
    <name type="scientific">Seohaeicola zhoushanensis</name>
    <dbReference type="NCBI Taxonomy" id="1569283"/>
    <lineage>
        <taxon>Bacteria</taxon>
        <taxon>Pseudomonadati</taxon>
        <taxon>Pseudomonadota</taxon>
        <taxon>Alphaproteobacteria</taxon>
        <taxon>Rhodobacterales</taxon>
        <taxon>Roseobacteraceae</taxon>
        <taxon>Seohaeicola</taxon>
    </lineage>
</organism>
<evidence type="ECO:0000259" key="1">
    <source>
        <dbReference type="PROSITE" id="PS50994"/>
    </source>
</evidence>
<proteinExistence type="predicted"/>
<dbReference type="PANTHER" id="PTHR46889">
    <property type="entry name" value="TRANSPOSASE INSF FOR INSERTION SEQUENCE IS3B-RELATED"/>
    <property type="match status" value="1"/>
</dbReference>
<protein>
    <recommendedName>
        <fullName evidence="1">Integrase catalytic domain-containing protein</fullName>
    </recommendedName>
</protein>
<dbReference type="GO" id="GO:0003676">
    <property type="term" value="F:nucleic acid binding"/>
    <property type="evidence" value="ECO:0007669"/>
    <property type="project" value="InterPro"/>
</dbReference>
<dbReference type="InterPro" id="IPR050900">
    <property type="entry name" value="Transposase_IS3/IS150/IS904"/>
</dbReference>
<dbReference type="Pfam" id="PF13333">
    <property type="entry name" value="rve_2"/>
    <property type="match status" value="1"/>
</dbReference>
<keyword evidence="3" id="KW-1185">Reference proteome</keyword>
<reference evidence="2" key="1">
    <citation type="journal article" date="2014" name="Int. J. Syst. Evol. Microbiol.">
        <title>Complete genome sequence of Corynebacterium casei LMG S-19264T (=DSM 44701T), isolated from a smear-ripened cheese.</title>
        <authorList>
            <consortium name="US DOE Joint Genome Institute (JGI-PGF)"/>
            <person name="Walter F."/>
            <person name="Albersmeier A."/>
            <person name="Kalinowski J."/>
            <person name="Ruckert C."/>
        </authorList>
    </citation>
    <scope>NUCLEOTIDE SEQUENCE</scope>
    <source>
        <strain evidence="2">KCTC 42650</strain>
    </source>
</reference>
<dbReference type="Proteomes" id="UP000626220">
    <property type="component" value="Unassembled WGS sequence"/>
</dbReference>
<dbReference type="Gene3D" id="3.30.420.10">
    <property type="entry name" value="Ribonuclease H-like superfamily/Ribonuclease H"/>
    <property type="match status" value="1"/>
</dbReference>
<dbReference type="InterPro" id="IPR001584">
    <property type="entry name" value="Integrase_cat-core"/>
</dbReference>
<dbReference type="InterPro" id="IPR036397">
    <property type="entry name" value="RNaseH_sf"/>
</dbReference>
<evidence type="ECO:0000313" key="2">
    <source>
        <dbReference type="EMBL" id="GHF74146.1"/>
    </source>
</evidence>
<feature type="domain" description="Integrase catalytic" evidence="1">
    <location>
        <begin position="23"/>
        <end position="186"/>
    </location>
</feature>
<dbReference type="InterPro" id="IPR048020">
    <property type="entry name" value="Transpos_IS3"/>
</dbReference>
<reference evidence="2" key="2">
    <citation type="submission" date="2020-09" db="EMBL/GenBank/DDBJ databases">
        <authorList>
            <person name="Sun Q."/>
            <person name="Kim S."/>
        </authorList>
    </citation>
    <scope>NUCLEOTIDE SEQUENCE</scope>
    <source>
        <strain evidence="2">KCTC 42650</strain>
    </source>
</reference>
<gene>
    <name evidence="2" type="ORF">GCM10017056_51110</name>
</gene>
<name>A0A8J3H315_9RHOB</name>
<dbReference type="AlphaFoldDB" id="A0A8J3H315"/>
<dbReference type="Pfam" id="PF00665">
    <property type="entry name" value="rve"/>
    <property type="match status" value="1"/>
</dbReference>
<dbReference type="GO" id="GO:0015074">
    <property type="term" value="P:DNA integration"/>
    <property type="evidence" value="ECO:0007669"/>
    <property type="project" value="InterPro"/>
</dbReference>
<evidence type="ECO:0000313" key="3">
    <source>
        <dbReference type="Proteomes" id="UP000626220"/>
    </source>
</evidence>
<sequence>MPRTTDSRHNLGIAPNLLMRNFRASEPDRIWLADITYVPTDEGWLYLAAVKDMATMEIVGWSMSDRLKSSLAVDAMRMALQNRRPAPGLICHSDRGIQYAAGDYRRLLYAWKAVASMSRKGDCLDNAPMESFFGSLKNELVHRTRFRSRQKAKAALFEYIAIFYNRQRRHSTIGYRTPEQTRIDMAAKMAA</sequence>
<dbReference type="NCBIfam" id="NF033516">
    <property type="entry name" value="transpos_IS3"/>
    <property type="match status" value="1"/>
</dbReference>
<dbReference type="PANTHER" id="PTHR46889:SF4">
    <property type="entry name" value="TRANSPOSASE INSO FOR INSERTION SEQUENCE ELEMENT IS911B-RELATED"/>
    <property type="match status" value="1"/>
</dbReference>
<dbReference type="InterPro" id="IPR012337">
    <property type="entry name" value="RNaseH-like_sf"/>
</dbReference>
<dbReference type="SUPFAM" id="SSF53098">
    <property type="entry name" value="Ribonuclease H-like"/>
    <property type="match status" value="1"/>
</dbReference>
<dbReference type="EMBL" id="BNCJ01000037">
    <property type="protein sequence ID" value="GHF74146.1"/>
    <property type="molecule type" value="Genomic_DNA"/>
</dbReference>
<dbReference type="PROSITE" id="PS50994">
    <property type="entry name" value="INTEGRASE"/>
    <property type="match status" value="1"/>
</dbReference>
<comment type="caution">
    <text evidence="2">The sequence shown here is derived from an EMBL/GenBank/DDBJ whole genome shotgun (WGS) entry which is preliminary data.</text>
</comment>
<accession>A0A8J3H315</accession>